<dbReference type="PRINTS" id="PR00463">
    <property type="entry name" value="EP450I"/>
</dbReference>
<dbReference type="Proteomes" id="UP001289374">
    <property type="component" value="Unassembled WGS sequence"/>
</dbReference>
<dbReference type="FunFam" id="1.10.630.10:FF:000207">
    <property type="entry name" value="Putative cytochrome P450 superfamily protein"/>
    <property type="match status" value="1"/>
</dbReference>
<dbReference type="GO" id="GO:0016020">
    <property type="term" value="C:membrane"/>
    <property type="evidence" value="ECO:0007669"/>
    <property type="project" value="UniProtKB-SubCell"/>
</dbReference>
<dbReference type="PANTHER" id="PTHR47951">
    <property type="entry name" value="OS08G0547900 PROTEIN"/>
    <property type="match status" value="1"/>
</dbReference>
<evidence type="ECO:0000256" key="2">
    <source>
        <dbReference type="ARBA" id="ARBA00023002"/>
    </source>
</evidence>
<evidence type="ECO:0000256" key="1">
    <source>
        <dbReference type="ARBA" id="ARBA00004167"/>
    </source>
</evidence>
<evidence type="ECO:0000256" key="3">
    <source>
        <dbReference type="PIRSR" id="PIRSR602401-1"/>
    </source>
</evidence>
<dbReference type="PRINTS" id="PR00385">
    <property type="entry name" value="P450"/>
</dbReference>
<gene>
    <name evidence="6" type="ORF">Sango_2967600</name>
</gene>
<keyword evidence="3 4" id="KW-0479">Metal-binding</keyword>
<dbReference type="InterPro" id="IPR017972">
    <property type="entry name" value="Cyt_P450_CS"/>
</dbReference>
<dbReference type="InterPro" id="IPR002401">
    <property type="entry name" value="Cyt_P450_E_grp-I"/>
</dbReference>
<keyword evidence="3 4" id="KW-0349">Heme</keyword>
<keyword evidence="5" id="KW-1133">Transmembrane helix</keyword>
<reference evidence="6" key="2">
    <citation type="journal article" date="2024" name="Plant">
        <title>Genomic evolution and insights into agronomic trait innovations of Sesamum species.</title>
        <authorList>
            <person name="Miao H."/>
            <person name="Wang L."/>
            <person name="Qu L."/>
            <person name="Liu H."/>
            <person name="Sun Y."/>
            <person name="Le M."/>
            <person name="Wang Q."/>
            <person name="Wei S."/>
            <person name="Zheng Y."/>
            <person name="Lin W."/>
            <person name="Duan Y."/>
            <person name="Cao H."/>
            <person name="Xiong S."/>
            <person name="Wang X."/>
            <person name="Wei L."/>
            <person name="Li C."/>
            <person name="Ma Q."/>
            <person name="Ju M."/>
            <person name="Zhao R."/>
            <person name="Li G."/>
            <person name="Mu C."/>
            <person name="Tian Q."/>
            <person name="Mei H."/>
            <person name="Zhang T."/>
            <person name="Gao T."/>
            <person name="Zhang H."/>
        </authorList>
    </citation>
    <scope>NUCLEOTIDE SEQUENCE</scope>
    <source>
        <strain evidence="6">K16</strain>
    </source>
</reference>
<evidence type="ECO:0000313" key="7">
    <source>
        <dbReference type="Proteomes" id="UP001289374"/>
    </source>
</evidence>
<evidence type="ECO:0000313" key="6">
    <source>
        <dbReference type="EMBL" id="KAK4381443.1"/>
    </source>
</evidence>
<organism evidence="6 7">
    <name type="scientific">Sesamum angolense</name>
    <dbReference type="NCBI Taxonomy" id="2727404"/>
    <lineage>
        <taxon>Eukaryota</taxon>
        <taxon>Viridiplantae</taxon>
        <taxon>Streptophyta</taxon>
        <taxon>Embryophyta</taxon>
        <taxon>Tracheophyta</taxon>
        <taxon>Spermatophyta</taxon>
        <taxon>Magnoliopsida</taxon>
        <taxon>eudicotyledons</taxon>
        <taxon>Gunneridae</taxon>
        <taxon>Pentapetalae</taxon>
        <taxon>asterids</taxon>
        <taxon>lamiids</taxon>
        <taxon>Lamiales</taxon>
        <taxon>Pedaliaceae</taxon>
        <taxon>Sesamum</taxon>
    </lineage>
</organism>
<keyword evidence="7" id="KW-1185">Reference proteome</keyword>
<keyword evidence="3 4" id="KW-0408">Iron</keyword>
<dbReference type="InterPro" id="IPR036396">
    <property type="entry name" value="Cyt_P450_sf"/>
</dbReference>
<keyword evidence="5" id="KW-0812">Transmembrane</keyword>
<dbReference type="EMBL" id="JACGWL010000881">
    <property type="protein sequence ID" value="KAK4381443.1"/>
    <property type="molecule type" value="Genomic_DNA"/>
</dbReference>
<dbReference type="Pfam" id="PF00067">
    <property type="entry name" value="p450"/>
    <property type="match status" value="1"/>
</dbReference>
<comment type="similarity">
    <text evidence="4">Belongs to the cytochrome P450 family.</text>
</comment>
<keyword evidence="4" id="KW-0503">Monooxygenase</keyword>
<dbReference type="SUPFAM" id="SSF48264">
    <property type="entry name" value="Cytochrome P450"/>
    <property type="match status" value="1"/>
</dbReference>
<dbReference type="GO" id="GO:0020037">
    <property type="term" value="F:heme binding"/>
    <property type="evidence" value="ECO:0007669"/>
    <property type="project" value="InterPro"/>
</dbReference>
<sequence>MDPFYMAALLVSIVLASIFWYIKSSTRVAGKTPPLPPGPRGLPILGYLPFLRSNILQQFTDLARQYGPIYKLRLGSKLTVVIASPSLIKQVVRDQDPIFADRDATVAALVLSRGANDIAFSPQNSNWRFMRKILAREMQSNSSLEASYELRKDEVRNAIRHVYSKIGEPIDVGELAFVSDLNLVMNLLWGGKIEGEEGKRLGAEFRTVISKVNDLIGTPNVSDYFPALSRFDLQGIKKKMQTLMESVDKILDDVIAEHERPGGVKNEGKKDFVQILLELKKNEDVEMSNITMRQLKAMLQNLIFGGTDTTATTIELAFAELMNNPEVMYKVQKELSDVVGTNTLVEEFHLPKLYYLQAVLKETMRLHPPVPFLVPRSPNQSSTIGGYTVPKNTRVFINVWAIQRDPSIWDNPMEFRPDRFFINPEKWDFSGNNFHYLPFGSGRRVCPGLPLAERMVTYLLASFLHSFDWKLREGEKYDMSERFGIVLRKNIPLVAIPSPSATLAKMTQFQGQARRIPGESSPMLKAVSWFSKTERNSMGSKNYT</sequence>
<comment type="caution">
    <text evidence="6">The sequence shown here is derived from an EMBL/GenBank/DDBJ whole genome shotgun (WGS) entry which is preliminary data.</text>
</comment>
<dbReference type="GO" id="GO:0004497">
    <property type="term" value="F:monooxygenase activity"/>
    <property type="evidence" value="ECO:0007669"/>
    <property type="project" value="UniProtKB-KW"/>
</dbReference>
<feature type="transmembrane region" description="Helical" evidence="5">
    <location>
        <begin position="6"/>
        <end position="22"/>
    </location>
</feature>
<dbReference type="AlphaFoldDB" id="A0AAE1VTJ0"/>
<protein>
    <submittedName>
        <fullName evidence="6">Labd-13Z-ene-9,15,16-triol synthase, chloroplastic</fullName>
    </submittedName>
</protein>
<reference evidence="6" key="1">
    <citation type="submission" date="2020-06" db="EMBL/GenBank/DDBJ databases">
        <authorList>
            <person name="Li T."/>
            <person name="Hu X."/>
            <person name="Zhang T."/>
            <person name="Song X."/>
            <person name="Zhang H."/>
            <person name="Dai N."/>
            <person name="Sheng W."/>
            <person name="Hou X."/>
            <person name="Wei L."/>
        </authorList>
    </citation>
    <scope>NUCLEOTIDE SEQUENCE</scope>
    <source>
        <strain evidence="6">K16</strain>
        <tissue evidence="6">Leaf</tissue>
    </source>
</reference>
<comment type="cofactor">
    <cofactor evidence="3">
        <name>heme</name>
        <dbReference type="ChEBI" id="CHEBI:30413"/>
    </cofactor>
</comment>
<dbReference type="Gene3D" id="1.10.630.10">
    <property type="entry name" value="Cytochrome P450"/>
    <property type="match status" value="1"/>
</dbReference>
<dbReference type="CDD" id="cd11073">
    <property type="entry name" value="CYP76-like"/>
    <property type="match status" value="1"/>
</dbReference>
<dbReference type="GO" id="GO:0016705">
    <property type="term" value="F:oxidoreductase activity, acting on paired donors, with incorporation or reduction of molecular oxygen"/>
    <property type="evidence" value="ECO:0007669"/>
    <property type="project" value="InterPro"/>
</dbReference>
<evidence type="ECO:0000256" key="4">
    <source>
        <dbReference type="RuleBase" id="RU000461"/>
    </source>
</evidence>
<accession>A0AAE1VTJ0</accession>
<proteinExistence type="inferred from homology"/>
<dbReference type="GO" id="GO:0005506">
    <property type="term" value="F:iron ion binding"/>
    <property type="evidence" value="ECO:0007669"/>
    <property type="project" value="InterPro"/>
</dbReference>
<feature type="binding site" description="axial binding residue" evidence="3">
    <location>
        <position position="446"/>
    </location>
    <ligand>
        <name>heme</name>
        <dbReference type="ChEBI" id="CHEBI:30413"/>
    </ligand>
    <ligandPart>
        <name>Fe</name>
        <dbReference type="ChEBI" id="CHEBI:18248"/>
    </ligandPart>
</feature>
<keyword evidence="5" id="KW-0472">Membrane</keyword>
<dbReference type="PANTHER" id="PTHR47951:SF7">
    <property type="entry name" value="FLAVONOID 3',5'-HYDROXYLASE-LIKE ISOFORM X1"/>
    <property type="match status" value="1"/>
</dbReference>
<dbReference type="PROSITE" id="PS00086">
    <property type="entry name" value="CYTOCHROME_P450"/>
    <property type="match status" value="1"/>
</dbReference>
<dbReference type="InterPro" id="IPR001128">
    <property type="entry name" value="Cyt_P450"/>
</dbReference>
<evidence type="ECO:0000256" key="5">
    <source>
        <dbReference type="SAM" id="Phobius"/>
    </source>
</evidence>
<comment type="subcellular location">
    <subcellularLocation>
        <location evidence="1">Membrane</location>
        <topology evidence="1">Single-pass membrane protein</topology>
    </subcellularLocation>
</comment>
<name>A0AAE1VTJ0_9LAMI</name>
<keyword evidence="2 4" id="KW-0560">Oxidoreductase</keyword>